<dbReference type="InterPro" id="IPR011011">
    <property type="entry name" value="Znf_FYVE_PHD"/>
</dbReference>
<feature type="domain" description="DAGKc" evidence="14">
    <location>
        <begin position="283"/>
        <end position="423"/>
    </location>
</feature>
<dbReference type="EMBL" id="CCYD01001572">
    <property type="protein sequence ID" value="CEG45299.1"/>
    <property type="molecule type" value="Genomic_DNA"/>
</dbReference>
<feature type="compositionally biased region" description="Polar residues" evidence="12">
    <location>
        <begin position="1166"/>
        <end position="1208"/>
    </location>
</feature>
<dbReference type="PROSITE" id="PS00107">
    <property type="entry name" value="PROTEIN_KINASE_ATP"/>
    <property type="match status" value="1"/>
</dbReference>
<dbReference type="GO" id="GO:0008270">
    <property type="term" value="F:zinc ion binding"/>
    <property type="evidence" value="ECO:0007669"/>
    <property type="project" value="UniProtKB-KW"/>
</dbReference>
<name>A0A0N7L6V1_PLAHL</name>
<dbReference type="STRING" id="4781.A0A0N7L6V1"/>
<feature type="region of interest" description="Disordered" evidence="12">
    <location>
        <begin position="691"/>
        <end position="743"/>
    </location>
</feature>
<dbReference type="Pfam" id="PF01363">
    <property type="entry name" value="FYVE"/>
    <property type="match status" value="1"/>
</dbReference>
<dbReference type="Gene3D" id="3.30.200.20">
    <property type="entry name" value="Phosphorylase Kinase, domain 1"/>
    <property type="match status" value="1"/>
</dbReference>
<evidence type="ECO:0000256" key="9">
    <source>
        <dbReference type="ARBA" id="ARBA00022840"/>
    </source>
</evidence>
<dbReference type="PROSITE" id="PS50011">
    <property type="entry name" value="PROTEIN_KINASE_DOM"/>
    <property type="match status" value="1"/>
</dbReference>
<dbReference type="FunFam" id="3.30.40.10:FF:000913">
    <property type="entry name" value="Non-specific serine/threonine protein kinase"/>
    <property type="match status" value="1"/>
</dbReference>
<keyword evidence="4" id="KW-0479">Metal-binding</keyword>
<dbReference type="Gene3D" id="3.40.50.10330">
    <property type="entry name" value="Probable inorganic polyphosphate/atp-NAD kinase, domain 1"/>
    <property type="match status" value="1"/>
</dbReference>
<dbReference type="OrthoDB" id="63267at2759"/>
<feature type="domain" description="Protein kinase" evidence="13">
    <location>
        <begin position="1215"/>
        <end position="1478"/>
    </location>
</feature>
<evidence type="ECO:0000256" key="2">
    <source>
        <dbReference type="ARBA" id="ARBA00022553"/>
    </source>
</evidence>
<evidence type="ECO:0000256" key="4">
    <source>
        <dbReference type="ARBA" id="ARBA00022723"/>
    </source>
</evidence>
<dbReference type="Gene3D" id="2.60.200.40">
    <property type="match status" value="1"/>
</dbReference>
<evidence type="ECO:0000256" key="11">
    <source>
        <dbReference type="PROSITE-ProRule" id="PRU10141"/>
    </source>
</evidence>
<keyword evidence="18" id="KW-1185">Reference proteome</keyword>
<dbReference type="PROSITE" id="PS51285">
    <property type="entry name" value="AGC_KINASE_CTER"/>
    <property type="match status" value="1"/>
</dbReference>
<dbReference type="RefSeq" id="XP_024581668.1">
    <property type="nucleotide sequence ID" value="XM_024716029.1"/>
</dbReference>
<keyword evidence="6 10" id="KW-0863">Zinc-finger</keyword>
<evidence type="ECO:0000256" key="12">
    <source>
        <dbReference type="SAM" id="MobiDB-lite"/>
    </source>
</evidence>
<dbReference type="FunFam" id="1.10.510.10:FF:000527">
    <property type="entry name" value="Non-specific serine/threonine protein kinase"/>
    <property type="match status" value="1"/>
</dbReference>
<dbReference type="InterPro" id="IPR053858">
    <property type="entry name" value="Arb2_dom"/>
</dbReference>
<feature type="compositionally biased region" description="Basic and acidic residues" evidence="12">
    <location>
        <begin position="1078"/>
        <end position="1090"/>
    </location>
</feature>
<dbReference type="CDD" id="cd05123">
    <property type="entry name" value="STKc_AGC"/>
    <property type="match status" value="1"/>
</dbReference>
<dbReference type="InterPro" id="IPR013083">
    <property type="entry name" value="Znf_RING/FYVE/PHD"/>
</dbReference>
<organism evidence="17 18">
    <name type="scientific">Plasmopara halstedii</name>
    <name type="common">Downy mildew of sunflower</name>
    <dbReference type="NCBI Taxonomy" id="4781"/>
    <lineage>
        <taxon>Eukaryota</taxon>
        <taxon>Sar</taxon>
        <taxon>Stramenopiles</taxon>
        <taxon>Oomycota</taxon>
        <taxon>Peronosporomycetes</taxon>
        <taxon>Peronosporales</taxon>
        <taxon>Peronosporaceae</taxon>
        <taxon>Plasmopara</taxon>
    </lineage>
</organism>
<keyword evidence="1" id="KW-0723">Serine/threonine-protein kinase</keyword>
<dbReference type="InterPro" id="IPR017438">
    <property type="entry name" value="ATP-NAD_kinase_N"/>
</dbReference>
<dbReference type="SMART" id="SM00220">
    <property type="entry name" value="S_TKc"/>
    <property type="match status" value="1"/>
</dbReference>
<evidence type="ECO:0000256" key="8">
    <source>
        <dbReference type="ARBA" id="ARBA00022833"/>
    </source>
</evidence>
<keyword evidence="2" id="KW-0597">Phosphoprotein</keyword>
<dbReference type="CDD" id="cd00065">
    <property type="entry name" value="FYVE_like_SF"/>
    <property type="match status" value="1"/>
</dbReference>
<evidence type="ECO:0000256" key="6">
    <source>
        <dbReference type="ARBA" id="ARBA00022771"/>
    </source>
</evidence>
<dbReference type="InterPro" id="IPR000961">
    <property type="entry name" value="AGC-kinase_C"/>
</dbReference>
<keyword evidence="9 11" id="KW-0067">ATP-binding</keyword>
<feature type="domain" description="AGC-kinase C-terminal" evidence="16">
    <location>
        <begin position="1479"/>
        <end position="1549"/>
    </location>
</feature>
<evidence type="ECO:0000256" key="7">
    <source>
        <dbReference type="ARBA" id="ARBA00022777"/>
    </source>
</evidence>
<dbReference type="PANTHER" id="PTHR24351">
    <property type="entry name" value="RIBOSOMAL PROTEIN S6 KINASE"/>
    <property type="match status" value="1"/>
</dbReference>
<dbReference type="InterPro" id="IPR016064">
    <property type="entry name" value="NAD/diacylglycerol_kinase_sf"/>
</dbReference>
<dbReference type="PROSITE" id="PS50146">
    <property type="entry name" value="DAGK"/>
    <property type="match status" value="1"/>
</dbReference>
<evidence type="ECO:0000256" key="3">
    <source>
        <dbReference type="ARBA" id="ARBA00022679"/>
    </source>
</evidence>
<dbReference type="InterPro" id="IPR017455">
    <property type="entry name" value="Znf_FYVE-rel"/>
</dbReference>
<dbReference type="SUPFAM" id="SSF57903">
    <property type="entry name" value="FYVE/PHD zinc finger"/>
    <property type="match status" value="1"/>
</dbReference>
<evidence type="ECO:0000313" key="17">
    <source>
        <dbReference type="EMBL" id="CEG45299.1"/>
    </source>
</evidence>
<dbReference type="GeneID" id="36396660"/>
<feature type="region of interest" description="Disordered" evidence="12">
    <location>
        <begin position="1145"/>
        <end position="1208"/>
    </location>
</feature>
<dbReference type="FunFam" id="3.30.200.20:FF:001341">
    <property type="entry name" value="Uncharacterized protein"/>
    <property type="match status" value="1"/>
</dbReference>
<dbReference type="Pfam" id="PF00433">
    <property type="entry name" value="Pkinase_C"/>
    <property type="match status" value="1"/>
</dbReference>
<accession>A0A0N7L6V1</accession>
<feature type="region of interest" description="Disordered" evidence="12">
    <location>
        <begin position="1048"/>
        <end position="1090"/>
    </location>
</feature>
<sequence>MLMVSTLDQHDAYTYVEPVKVLDDETQVLHEPHDEDVTIEKRDSSVTVLSSDGEALTGEDRERLRMIRERVLREASSRALSFQRATTVAVPLTGFYRTQDESQIEKHDTMESTRTLRRYKSWSGSPQRDAALEAIETRQVRFRFSTAASAREIVREMYSHRLCEFPEDCVLTARMEMQFGSVWRHMTVHVNRDGITCQRISLFRKKSKEMVIAKDDVLTASLTHGSKTNVIVEYMLPGRGKEHHRLMRRYGTVTLRFHEEEIAAKFIASVQRYVKWMARVPESATRRIKVIVNPYSGRRRGRQIWEHWRPLMERAGIQCDVEETQYSGHARDIGAAFDLSLKYEAIVFVGGDGTVNEFMNGVFSREESVWRTLVATTPVSLLCAGTDNAFGKGVGTPTHASAVYCIIKRKIRPLDVMTCEANNEDGTTRLEFACTGVSYGIGSDIAVESEATRWLGVHRYFYLKVKRGLIAPHKHEAKISYVLSDNVPVDPKTGKQILRTYYEIMDDTAEDQHHVERCSVYDDSDPSTKQWKGDAESIFHPAREDKYAGKWQSMSSELTSAGGSNVYFETKYSHPSDGNMDLIYSRKGNLLQTAEIAVRYLSNTFLKSELVGYHKVKAMVIEPIVEDVLNVDGEVFAGPGPFRIEVALDEEEAGAPNVLYHLVDSSDKGSLSRQRPIPLLSDRLAIDNSSTNKSQLCRVPRGPPSAPGRTYSNGSDYQAQPSWQSNGNVPPAPASADYQQSSQRAAALPFSHPLYAMDNEGMIHLKATGKGLDDSDLAVHQDEIINTVVKYVQDSMRKELSFTEAFIPATSTSDTPVKANVFVSRNYETCKKLLVFVAVSRGLYPGLWSRGLVLHAGVKSGSMLEYFRKAIDEGYGIIVANPNKNVIVLRDGKQRVQIPGSSSPEEHMDSLWDSYIARSGARRVYFLGYSYGGVLIKYLLQSRGDQLMRRNGAIALIESSHRIEDGDSQSVKSILAHRTMYWESNDQLFQTKLDGDAPHRTGCTCLSAGRPPRAHANHYYVTAFCINKIQDALFRFLDTRDATTYVAGEKPVSEPPSSAPVLGGNGTNATVPQLQRQESSRREANNSKMGNSEKHCNLCLFHFTLFDRRHHCRMCHRAVCNACSRDRLFLPGSSTAQRVCTECATEGPRTNQAPTQPLPTYPRLNRTASDAVTATNLSTDMSQARNRSDTQMSNQGRSESNAQPPQNSKLSVEDFDLLKVIGKGAFGKVMLVRKKVPDGASNPNAIYAMKVLKKASVFAKNQVEHTKSERRILRDIDHPFVVRLRYAFQNEDKLYLVMDYYNGGSLFFHLRKSRKFSEKRARFYAAQLLMSMSHLHELNIAYRDLKLENILMDDKGFIALTDFGLSKENVDVPDGAKTFCGTAEYIAPELLKGLPYGKAVDWWGFGTLLYEMMTGQTPFFDRNRKRMFHNILHRDVVFTQAFSEDAKDLLTGLLRRDPAKRLGSGPSGVQEIMDHPFFASIDFDKLLKREMEPPFKPVVNSEMDTGNVANIFTREMARDSPVTQELGATHRAQAHFDGFTYMPGNEHLN</sequence>
<dbReference type="SUPFAM" id="SSF56112">
    <property type="entry name" value="Protein kinase-like (PK-like)"/>
    <property type="match status" value="1"/>
</dbReference>
<evidence type="ECO:0000259" key="13">
    <source>
        <dbReference type="PROSITE" id="PS50011"/>
    </source>
</evidence>
<dbReference type="InterPro" id="IPR017892">
    <property type="entry name" value="Pkinase_C"/>
</dbReference>
<evidence type="ECO:0000256" key="1">
    <source>
        <dbReference type="ARBA" id="ARBA00022527"/>
    </source>
</evidence>
<dbReference type="InterPro" id="IPR011009">
    <property type="entry name" value="Kinase-like_dom_sf"/>
</dbReference>
<evidence type="ECO:0000259" key="15">
    <source>
        <dbReference type="PROSITE" id="PS50178"/>
    </source>
</evidence>
<dbReference type="InterPro" id="IPR000306">
    <property type="entry name" value="Znf_FYVE"/>
</dbReference>
<feature type="compositionally biased region" description="Polar residues" evidence="12">
    <location>
        <begin position="710"/>
        <end position="728"/>
    </location>
</feature>
<dbReference type="InterPro" id="IPR001206">
    <property type="entry name" value="Diacylglycerol_kinase_cat_dom"/>
</dbReference>
<dbReference type="Proteomes" id="UP000054928">
    <property type="component" value="Unassembled WGS sequence"/>
</dbReference>
<feature type="domain" description="FYVE-type" evidence="15">
    <location>
        <begin position="1090"/>
        <end position="1148"/>
    </location>
</feature>
<feature type="compositionally biased region" description="Polar residues" evidence="12">
    <location>
        <begin position="1067"/>
        <end position="1077"/>
    </location>
</feature>
<feature type="binding site" evidence="11">
    <location>
        <position position="1250"/>
    </location>
    <ligand>
        <name>ATP</name>
        <dbReference type="ChEBI" id="CHEBI:30616"/>
    </ligand>
</feature>
<dbReference type="SUPFAM" id="SSF111331">
    <property type="entry name" value="NAD kinase/diacylglycerol kinase-like"/>
    <property type="match status" value="1"/>
</dbReference>
<dbReference type="InterPro" id="IPR045270">
    <property type="entry name" value="STKc_AGC"/>
</dbReference>
<dbReference type="PROSITE" id="PS50178">
    <property type="entry name" value="ZF_FYVE"/>
    <property type="match status" value="1"/>
</dbReference>
<dbReference type="InterPro" id="IPR000719">
    <property type="entry name" value="Prot_kinase_dom"/>
</dbReference>
<keyword evidence="8" id="KW-0862">Zinc</keyword>
<dbReference type="GO" id="GO:0005524">
    <property type="term" value="F:ATP binding"/>
    <property type="evidence" value="ECO:0007669"/>
    <property type="project" value="UniProtKB-UniRule"/>
</dbReference>
<dbReference type="Pfam" id="PF22749">
    <property type="entry name" value="Arb2"/>
    <property type="match status" value="1"/>
</dbReference>
<keyword evidence="5 11" id="KW-0547">Nucleotide-binding</keyword>
<dbReference type="PROSITE" id="PS00108">
    <property type="entry name" value="PROTEIN_KINASE_ST"/>
    <property type="match status" value="1"/>
</dbReference>
<dbReference type="Pfam" id="PF00781">
    <property type="entry name" value="DAGK_cat"/>
    <property type="match status" value="1"/>
</dbReference>
<keyword evidence="3" id="KW-0808">Transferase</keyword>
<dbReference type="Pfam" id="PF00069">
    <property type="entry name" value="Pkinase"/>
    <property type="match status" value="1"/>
</dbReference>
<dbReference type="SMART" id="SM00133">
    <property type="entry name" value="S_TK_X"/>
    <property type="match status" value="1"/>
</dbReference>
<proteinExistence type="predicted"/>
<dbReference type="SMART" id="SM00064">
    <property type="entry name" value="FYVE"/>
    <property type="match status" value="1"/>
</dbReference>
<protein>
    <submittedName>
        <fullName evidence="17">Agc akt protein kinase</fullName>
    </submittedName>
</protein>
<dbReference type="GO" id="GO:0004674">
    <property type="term" value="F:protein serine/threonine kinase activity"/>
    <property type="evidence" value="ECO:0007669"/>
    <property type="project" value="UniProtKB-KW"/>
</dbReference>
<dbReference type="Gene3D" id="1.10.510.10">
    <property type="entry name" value="Transferase(Phosphotransferase) domain 1"/>
    <property type="match status" value="1"/>
</dbReference>
<dbReference type="Gene3D" id="3.30.40.10">
    <property type="entry name" value="Zinc/RING finger domain, C3HC4 (zinc finger)"/>
    <property type="match status" value="1"/>
</dbReference>
<evidence type="ECO:0000259" key="16">
    <source>
        <dbReference type="PROSITE" id="PS51285"/>
    </source>
</evidence>
<dbReference type="InterPro" id="IPR017441">
    <property type="entry name" value="Protein_kinase_ATP_BS"/>
</dbReference>
<evidence type="ECO:0000256" key="10">
    <source>
        <dbReference type="PROSITE-ProRule" id="PRU00091"/>
    </source>
</evidence>
<evidence type="ECO:0000313" key="18">
    <source>
        <dbReference type="Proteomes" id="UP000054928"/>
    </source>
</evidence>
<evidence type="ECO:0000256" key="5">
    <source>
        <dbReference type="ARBA" id="ARBA00022741"/>
    </source>
</evidence>
<keyword evidence="7 17" id="KW-0418">Kinase</keyword>
<reference evidence="18" key="1">
    <citation type="submission" date="2014-09" db="EMBL/GenBank/DDBJ databases">
        <authorList>
            <person name="Sharma Rahul"/>
            <person name="Thines Marco"/>
        </authorList>
    </citation>
    <scope>NUCLEOTIDE SEQUENCE [LARGE SCALE GENOMIC DNA]</scope>
</reference>
<dbReference type="InterPro" id="IPR008271">
    <property type="entry name" value="Ser/Thr_kinase_AS"/>
</dbReference>
<evidence type="ECO:0000259" key="14">
    <source>
        <dbReference type="PROSITE" id="PS50146"/>
    </source>
</evidence>